<keyword evidence="2" id="KW-1185">Reference proteome</keyword>
<sequence length="136" mass="14377">MIYATPSDLATWTGSPAPDNAPVMLREASGLVGDAIICDLYEATSTGLPTNPAYVDALRDATCAQVEHWIAAQIDPLAGAGGQEPRMTVSAIDGASVSFDTYLTAPDRLNSAKYLTASSWRILRRAGLGSSWVSSW</sequence>
<evidence type="ECO:0000313" key="2">
    <source>
        <dbReference type="Proteomes" id="UP001275440"/>
    </source>
</evidence>
<dbReference type="EMBL" id="WBMO01000002">
    <property type="protein sequence ID" value="MDV2477200.1"/>
    <property type="molecule type" value="Genomic_DNA"/>
</dbReference>
<organism evidence="1 2">
    <name type="scientific">Rhodococcus zopfii</name>
    <dbReference type="NCBI Taxonomy" id="43772"/>
    <lineage>
        <taxon>Bacteria</taxon>
        <taxon>Bacillati</taxon>
        <taxon>Actinomycetota</taxon>
        <taxon>Actinomycetes</taxon>
        <taxon>Mycobacteriales</taxon>
        <taxon>Nocardiaceae</taxon>
        <taxon>Rhodococcus</taxon>
    </lineage>
</organism>
<name>A0ABU3WT85_9NOCA</name>
<comment type="caution">
    <text evidence="1">The sequence shown here is derived from an EMBL/GenBank/DDBJ whole genome shotgun (WGS) entry which is preliminary data.</text>
</comment>
<gene>
    <name evidence="1" type="ORF">F8M49_21000</name>
</gene>
<accession>A0ABU3WT85</accession>
<evidence type="ECO:0000313" key="1">
    <source>
        <dbReference type="EMBL" id="MDV2477200.1"/>
    </source>
</evidence>
<reference evidence="1 2" key="1">
    <citation type="submission" date="2019-10" db="EMBL/GenBank/DDBJ databases">
        <title>Draft Genome Assembly of Rhodococcus zopfii DSM44189.</title>
        <authorList>
            <person name="Sutton J.M."/>
            <person name="Akob D.M."/>
            <person name="Bushman T.J."/>
        </authorList>
    </citation>
    <scope>NUCLEOTIDE SEQUENCE [LARGE SCALE GENOMIC DNA]</scope>
    <source>
        <strain evidence="1 2">DSM 44189</strain>
    </source>
</reference>
<dbReference type="Proteomes" id="UP001275440">
    <property type="component" value="Unassembled WGS sequence"/>
</dbReference>
<protein>
    <submittedName>
        <fullName evidence="1">Uncharacterized protein</fullName>
    </submittedName>
</protein>
<proteinExistence type="predicted"/>